<comment type="caution">
    <text evidence="6">The sequence shown here is derived from an EMBL/GenBank/DDBJ whole genome shotgun (WGS) entry which is preliminary data.</text>
</comment>
<sequence length="503" mass="56516">MYVRKFEADSIEEALRDIKRELGPDAVILKTITNKGLKGAFKKKKIEITAAISEKNYGRKAQVDTILNDNQKEEFYNGSASYIANMIDQHDQSQEKRAVNNNNQSQNRSGYGSAGLNRSVSTTKGLASQIKEGLDDFLSLGERDERPSRSREFNFDDEIEATRPIVQQAQPRPSMPQNRGTQQQAAPQPQQQYQQPQQAAAPAPRQMVGEEMYEKQKNKIDDLEKKLYELTRNFERIHKKEPIGIYQLRTTLRSLDINETYIQTLIKKGLFELTDSDVENADVVFEFALREMMSTVSTAMPLFSNADAKKSPVITVFLSESSCGQTSMVQKIATAKTDAVIIKNAITTINPKMEAKTPFAEKIFGMNVIKTNSIAEMVAECRKALESGKSVFIDYKCSEAEANETKKFIDGLRRAFSKVEVLITLSAIHSELYNRKILGTYRRLSDGAVVSHVDACLNFGSLFNITQDIKDLPYKFFGTGEVCPDDLEPATAERLMAGIFKLT</sequence>
<name>A0ABU5VS72_9BACT</name>
<dbReference type="InterPro" id="IPR000897">
    <property type="entry name" value="SRP54_GTPase_dom"/>
</dbReference>
<keyword evidence="2" id="KW-0342">GTP-binding</keyword>
<feature type="region of interest" description="Disordered" evidence="4">
    <location>
        <begin position="91"/>
        <end position="123"/>
    </location>
</feature>
<feature type="compositionally biased region" description="Polar residues" evidence="4">
    <location>
        <begin position="99"/>
        <end position="123"/>
    </location>
</feature>
<evidence type="ECO:0000256" key="3">
    <source>
        <dbReference type="SAM" id="Coils"/>
    </source>
</evidence>
<dbReference type="EMBL" id="JAYGJQ010000001">
    <property type="protein sequence ID" value="MEA9355442.1"/>
    <property type="molecule type" value="Genomic_DNA"/>
</dbReference>
<accession>A0ABU5VS72</accession>
<dbReference type="InterPro" id="IPR027417">
    <property type="entry name" value="P-loop_NTPase"/>
</dbReference>
<feature type="compositionally biased region" description="Polar residues" evidence="4">
    <location>
        <begin position="165"/>
        <end position="181"/>
    </location>
</feature>
<evidence type="ECO:0000256" key="1">
    <source>
        <dbReference type="ARBA" id="ARBA00022741"/>
    </source>
</evidence>
<feature type="compositionally biased region" description="Basic and acidic residues" evidence="4">
    <location>
        <begin position="141"/>
        <end position="154"/>
    </location>
</feature>
<evidence type="ECO:0000313" key="7">
    <source>
        <dbReference type="Proteomes" id="UP001302274"/>
    </source>
</evidence>
<keyword evidence="3" id="KW-0175">Coiled coil</keyword>
<feature type="region of interest" description="Disordered" evidence="4">
    <location>
        <begin position="138"/>
        <end position="209"/>
    </location>
</feature>
<dbReference type="Proteomes" id="UP001302274">
    <property type="component" value="Unassembled WGS sequence"/>
</dbReference>
<protein>
    <recommendedName>
        <fullName evidence="5">SRP54-type proteins GTP-binding domain-containing protein</fullName>
    </recommendedName>
</protein>
<feature type="domain" description="SRP54-type proteins GTP-binding" evidence="5">
    <location>
        <begin position="359"/>
        <end position="501"/>
    </location>
</feature>
<feature type="compositionally biased region" description="Low complexity" evidence="4">
    <location>
        <begin position="182"/>
        <end position="204"/>
    </location>
</feature>
<keyword evidence="1" id="KW-0547">Nucleotide-binding</keyword>
<evidence type="ECO:0000256" key="4">
    <source>
        <dbReference type="SAM" id="MobiDB-lite"/>
    </source>
</evidence>
<evidence type="ECO:0000313" key="6">
    <source>
        <dbReference type="EMBL" id="MEA9355442.1"/>
    </source>
</evidence>
<reference evidence="6 7" key="1">
    <citation type="submission" date="2023-11" db="EMBL/GenBank/DDBJ databases">
        <title>A Novel Polar Bacteriovorax (B. antarcticus) Isolated from the Biocrust in Antarctica.</title>
        <authorList>
            <person name="Mun W."/>
            <person name="Choi S.Y."/>
            <person name="Mitchell R.J."/>
        </authorList>
    </citation>
    <scope>NUCLEOTIDE SEQUENCE [LARGE SCALE GENOMIC DNA]</scope>
    <source>
        <strain evidence="6 7">PP10</strain>
    </source>
</reference>
<dbReference type="SMART" id="SM00962">
    <property type="entry name" value="SRP54"/>
    <property type="match status" value="1"/>
</dbReference>
<feature type="coiled-coil region" evidence="3">
    <location>
        <begin position="213"/>
        <end position="240"/>
    </location>
</feature>
<dbReference type="Gene3D" id="1.20.120.1380">
    <property type="entry name" value="Flagellar FlhF biosynthesis protein, N domain"/>
    <property type="match status" value="1"/>
</dbReference>
<keyword evidence="7" id="KW-1185">Reference proteome</keyword>
<evidence type="ECO:0000259" key="5">
    <source>
        <dbReference type="SMART" id="SM00962"/>
    </source>
</evidence>
<proteinExistence type="predicted"/>
<dbReference type="RefSeq" id="WP_323574997.1">
    <property type="nucleotide sequence ID" value="NZ_JAYGJQ010000001.1"/>
</dbReference>
<gene>
    <name evidence="6" type="ORF">SHI21_04495</name>
</gene>
<organism evidence="6 7">
    <name type="scientific">Bacteriovorax antarcticus</name>
    <dbReference type="NCBI Taxonomy" id="3088717"/>
    <lineage>
        <taxon>Bacteria</taxon>
        <taxon>Pseudomonadati</taxon>
        <taxon>Bdellovibrionota</taxon>
        <taxon>Bacteriovoracia</taxon>
        <taxon>Bacteriovoracales</taxon>
        <taxon>Bacteriovoracaceae</taxon>
        <taxon>Bacteriovorax</taxon>
    </lineage>
</organism>
<evidence type="ECO:0000256" key="2">
    <source>
        <dbReference type="ARBA" id="ARBA00023134"/>
    </source>
</evidence>
<dbReference type="Gene3D" id="3.40.50.300">
    <property type="entry name" value="P-loop containing nucleotide triphosphate hydrolases"/>
    <property type="match status" value="1"/>
</dbReference>